<accession>A0A345HZU4</accession>
<feature type="transmembrane region" description="Helical" evidence="1">
    <location>
        <begin position="78"/>
        <end position="98"/>
    </location>
</feature>
<dbReference type="AlphaFoldDB" id="A0A345HZU4"/>
<dbReference type="RefSeq" id="WP_114664758.1">
    <property type="nucleotide sequence ID" value="NZ_CP031194.1"/>
</dbReference>
<feature type="transmembrane region" description="Helical" evidence="1">
    <location>
        <begin position="52"/>
        <end position="72"/>
    </location>
</feature>
<keyword evidence="1" id="KW-0472">Membrane</keyword>
<evidence type="ECO:0000256" key="1">
    <source>
        <dbReference type="SAM" id="Phobius"/>
    </source>
</evidence>
<protein>
    <submittedName>
        <fullName evidence="2">Uncharacterized protein</fullName>
    </submittedName>
</protein>
<keyword evidence="3" id="KW-1185">Reference proteome</keyword>
<dbReference type="EMBL" id="CP031194">
    <property type="protein sequence ID" value="AXG82218.1"/>
    <property type="molecule type" value="Genomic_DNA"/>
</dbReference>
<evidence type="ECO:0000313" key="2">
    <source>
        <dbReference type="EMBL" id="AXG82218.1"/>
    </source>
</evidence>
<dbReference type="KEGG" id="spad:DVK44_36055"/>
<organism evidence="2 3">
    <name type="scientific">Streptomyces paludis</name>
    <dbReference type="NCBI Taxonomy" id="2282738"/>
    <lineage>
        <taxon>Bacteria</taxon>
        <taxon>Bacillati</taxon>
        <taxon>Actinomycetota</taxon>
        <taxon>Actinomycetes</taxon>
        <taxon>Kitasatosporales</taxon>
        <taxon>Streptomycetaceae</taxon>
        <taxon>Streptomyces</taxon>
    </lineage>
</organism>
<proteinExistence type="predicted"/>
<sequence>MSLHWLEGTVGRAWRAWVSRDRPTISALFLLSGVAAGSLASRLSAMADGLRLASGQLGFALMARACGGIVILPQAGCLVFLFLGVSVGLVGVAISFAGRGV</sequence>
<evidence type="ECO:0000313" key="3">
    <source>
        <dbReference type="Proteomes" id="UP000253868"/>
    </source>
</evidence>
<reference evidence="3" key="1">
    <citation type="submission" date="2018-07" db="EMBL/GenBank/DDBJ databases">
        <authorList>
            <person name="Zhao J."/>
        </authorList>
    </citation>
    <scope>NUCLEOTIDE SEQUENCE [LARGE SCALE GENOMIC DNA]</scope>
    <source>
        <strain evidence="3">GSSD-12</strain>
    </source>
</reference>
<dbReference type="Proteomes" id="UP000253868">
    <property type="component" value="Chromosome"/>
</dbReference>
<name>A0A345HZU4_9ACTN</name>
<gene>
    <name evidence="2" type="ORF">DVK44_36055</name>
</gene>
<feature type="transmembrane region" description="Helical" evidence="1">
    <location>
        <begin position="24"/>
        <end position="40"/>
    </location>
</feature>
<keyword evidence="1" id="KW-1133">Transmembrane helix</keyword>
<keyword evidence="1" id="KW-0812">Transmembrane</keyword>